<protein>
    <submittedName>
        <fullName evidence="1">Uncharacterized protein</fullName>
    </submittedName>
</protein>
<evidence type="ECO:0000313" key="1">
    <source>
        <dbReference type="EMBL" id="KAK3061573.1"/>
    </source>
</evidence>
<dbReference type="Proteomes" id="UP001186974">
    <property type="component" value="Unassembled WGS sequence"/>
</dbReference>
<accession>A0ACC3D4H9</accession>
<sequence length="190" mass="21021">DVDGDDDEEQQQQQQEEGMDASDIDVDISDNENNREFTKAPPPSVTTTTTANPAKKKLPTNSNLNSKPNNKNNTLLTKPPYVAYAAGHPPVWFQPQEVWEMAFADVTLSPTYTAALGLVSQDRGLSLRFPRFLRVREDKGVEEASTSDFLAELYRKQEARAPALGPRKAGEEGEGDGEGTKRGVDDDFEY</sequence>
<name>A0ACC3D4H9_9PEZI</name>
<gene>
    <name evidence="1" type="ORF">LTS18_005897</name>
</gene>
<proteinExistence type="predicted"/>
<organism evidence="1 2">
    <name type="scientific">Coniosporium uncinatum</name>
    <dbReference type="NCBI Taxonomy" id="93489"/>
    <lineage>
        <taxon>Eukaryota</taxon>
        <taxon>Fungi</taxon>
        <taxon>Dikarya</taxon>
        <taxon>Ascomycota</taxon>
        <taxon>Pezizomycotina</taxon>
        <taxon>Dothideomycetes</taxon>
        <taxon>Dothideomycetes incertae sedis</taxon>
        <taxon>Coniosporium</taxon>
    </lineage>
</organism>
<comment type="caution">
    <text evidence="1">The sequence shown here is derived from an EMBL/GenBank/DDBJ whole genome shotgun (WGS) entry which is preliminary data.</text>
</comment>
<feature type="non-terminal residue" evidence="1">
    <location>
        <position position="1"/>
    </location>
</feature>
<keyword evidence="2" id="KW-1185">Reference proteome</keyword>
<reference evidence="1" key="1">
    <citation type="submission" date="2024-09" db="EMBL/GenBank/DDBJ databases">
        <title>Black Yeasts Isolated from many extreme environments.</title>
        <authorList>
            <person name="Coleine C."/>
            <person name="Stajich J.E."/>
            <person name="Selbmann L."/>
        </authorList>
    </citation>
    <scope>NUCLEOTIDE SEQUENCE</scope>
    <source>
        <strain evidence="1">CCFEE 5737</strain>
    </source>
</reference>
<dbReference type="EMBL" id="JAWDJW010007754">
    <property type="protein sequence ID" value="KAK3061573.1"/>
    <property type="molecule type" value="Genomic_DNA"/>
</dbReference>
<evidence type="ECO:0000313" key="2">
    <source>
        <dbReference type="Proteomes" id="UP001186974"/>
    </source>
</evidence>